<proteinExistence type="predicted"/>
<keyword evidence="1" id="KW-0812">Transmembrane</keyword>
<sequence>MNRFIVSIYNKFSQLINFCVKLFLLFRIWKRNSF</sequence>
<reference evidence="2 3" key="1">
    <citation type="submission" date="2010-03" db="EMBL/GenBank/DDBJ databases">
        <title>The genome sequence of Alistipes shahii WAL 8301.</title>
        <authorList>
            <consortium name="metaHIT consortium -- http://www.metahit.eu/"/>
            <person name="Pajon A."/>
            <person name="Turner K."/>
            <person name="Parkhill J."/>
        </authorList>
    </citation>
    <scope>NUCLEOTIDE SEQUENCE [LARGE SCALE GENOMIC DNA]</scope>
    <source>
        <strain evidence="2 3">WAL 8301</strain>
    </source>
</reference>
<evidence type="ECO:0000313" key="3">
    <source>
        <dbReference type="Proteomes" id="UP000008794"/>
    </source>
</evidence>
<gene>
    <name evidence="2" type="ORF">AL1_27300</name>
</gene>
<feature type="transmembrane region" description="Helical" evidence="1">
    <location>
        <begin position="12"/>
        <end position="29"/>
    </location>
</feature>
<organism evidence="2 3">
    <name type="scientific">Alistipes shahii WAL 8301</name>
    <dbReference type="NCBI Taxonomy" id="717959"/>
    <lineage>
        <taxon>Bacteria</taxon>
        <taxon>Pseudomonadati</taxon>
        <taxon>Bacteroidota</taxon>
        <taxon>Bacteroidia</taxon>
        <taxon>Bacteroidales</taxon>
        <taxon>Rikenellaceae</taxon>
        <taxon>Alistipes</taxon>
    </lineage>
</organism>
<evidence type="ECO:0000313" key="2">
    <source>
        <dbReference type="EMBL" id="CBK64882.1"/>
    </source>
</evidence>
<protein>
    <submittedName>
        <fullName evidence="2">Uncharacterized protein</fullName>
    </submittedName>
</protein>
<keyword evidence="3" id="KW-1185">Reference proteome</keyword>
<dbReference type="EMBL" id="FP929032">
    <property type="protein sequence ID" value="CBK64882.1"/>
    <property type="molecule type" value="Genomic_DNA"/>
</dbReference>
<evidence type="ECO:0000256" key="1">
    <source>
        <dbReference type="SAM" id="Phobius"/>
    </source>
</evidence>
<dbReference type="AlphaFoldDB" id="D4IPM0"/>
<dbReference type="Proteomes" id="UP000008794">
    <property type="component" value="Chromosome"/>
</dbReference>
<dbReference type="HOGENOM" id="CLU_3371635_0_0_10"/>
<reference evidence="2 3" key="2">
    <citation type="submission" date="2010-03" db="EMBL/GenBank/DDBJ databases">
        <authorList>
            <person name="Pajon A."/>
        </authorList>
    </citation>
    <scope>NUCLEOTIDE SEQUENCE [LARGE SCALE GENOMIC DNA]</scope>
    <source>
        <strain evidence="2 3">WAL 8301</strain>
    </source>
</reference>
<dbReference type="KEGG" id="ash:AL1_27300"/>
<keyword evidence="1" id="KW-1133">Transmembrane helix</keyword>
<accession>D4IPM0</accession>
<keyword evidence="1" id="KW-0472">Membrane</keyword>
<name>D4IPM0_9BACT</name>